<name>A0A158QX11_NIPBR</name>
<evidence type="ECO:0000256" key="1">
    <source>
        <dbReference type="SAM" id="MobiDB-lite"/>
    </source>
</evidence>
<sequence length="133" mass="15122">MPTGLLAASDESDCGFSLMANRMDLVESGLNRLSIEFDLWRESGSNSSSRETTDYVYNVMKKLSLDVREMKKRVGLASRVVEDVTRRVSTVETRCLNVCRQSSASSSRERDKQRRRQAAKTMSSEDEIVFNRN</sequence>
<dbReference type="WBParaSite" id="NBR_0000608701-mRNA-1">
    <property type="protein sequence ID" value="NBR_0000608701-mRNA-1"/>
    <property type="gene ID" value="NBR_0000608701"/>
</dbReference>
<organism evidence="4">
    <name type="scientific">Nippostrongylus brasiliensis</name>
    <name type="common">Rat hookworm</name>
    <dbReference type="NCBI Taxonomy" id="27835"/>
    <lineage>
        <taxon>Eukaryota</taxon>
        <taxon>Metazoa</taxon>
        <taxon>Ecdysozoa</taxon>
        <taxon>Nematoda</taxon>
        <taxon>Chromadorea</taxon>
        <taxon>Rhabditida</taxon>
        <taxon>Rhabditina</taxon>
        <taxon>Rhabditomorpha</taxon>
        <taxon>Strongyloidea</taxon>
        <taxon>Heligmosomidae</taxon>
        <taxon>Nippostrongylus</taxon>
    </lineage>
</organism>
<dbReference type="Proteomes" id="UP000271162">
    <property type="component" value="Unassembled WGS sequence"/>
</dbReference>
<reference evidence="4" key="1">
    <citation type="submission" date="2016-04" db="UniProtKB">
        <authorList>
            <consortium name="WormBaseParasite"/>
        </authorList>
    </citation>
    <scope>IDENTIFICATION</scope>
</reference>
<evidence type="ECO:0000313" key="2">
    <source>
        <dbReference type="EMBL" id="VDL69677.1"/>
    </source>
</evidence>
<dbReference type="AlphaFoldDB" id="A0A158QX11"/>
<gene>
    <name evidence="2" type="ORF">NBR_LOCUS6088</name>
</gene>
<evidence type="ECO:0000313" key="4">
    <source>
        <dbReference type="WBParaSite" id="NBR_0000608701-mRNA-1"/>
    </source>
</evidence>
<dbReference type="EMBL" id="UYSL01019775">
    <property type="protein sequence ID" value="VDL69677.1"/>
    <property type="molecule type" value="Genomic_DNA"/>
</dbReference>
<keyword evidence="3" id="KW-1185">Reference proteome</keyword>
<evidence type="ECO:0000313" key="3">
    <source>
        <dbReference type="Proteomes" id="UP000271162"/>
    </source>
</evidence>
<dbReference type="STRING" id="27835.A0A158QX11"/>
<feature type="compositionally biased region" description="Acidic residues" evidence="1">
    <location>
        <begin position="124"/>
        <end position="133"/>
    </location>
</feature>
<protein>
    <submittedName>
        <fullName evidence="4">Syntaxin-6_N domain-containing protein</fullName>
    </submittedName>
</protein>
<feature type="region of interest" description="Disordered" evidence="1">
    <location>
        <begin position="101"/>
        <end position="133"/>
    </location>
</feature>
<reference evidence="2 3" key="2">
    <citation type="submission" date="2018-11" db="EMBL/GenBank/DDBJ databases">
        <authorList>
            <consortium name="Pathogen Informatics"/>
        </authorList>
    </citation>
    <scope>NUCLEOTIDE SEQUENCE [LARGE SCALE GENOMIC DNA]</scope>
</reference>
<accession>A0A158QX11</accession>
<proteinExistence type="predicted"/>